<protein>
    <submittedName>
        <fullName evidence="1">Uncharacterized protein YdeI (YjbR/CyaY-like superfamily)</fullName>
    </submittedName>
</protein>
<dbReference type="AlphaFoldDB" id="A0A7W9J9G2"/>
<dbReference type="Proteomes" id="UP000549971">
    <property type="component" value="Unassembled WGS sequence"/>
</dbReference>
<comment type="caution">
    <text evidence="1">The sequence shown here is derived from an EMBL/GenBank/DDBJ whole genome shotgun (WGS) entry which is preliminary data.</text>
</comment>
<proteinExistence type="predicted"/>
<gene>
    <name evidence="1" type="ORF">HDA39_004594</name>
</gene>
<dbReference type="EMBL" id="JACHMY010000001">
    <property type="protein sequence ID" value="MBB5837860.1"/>
    <property type="molecule type" value="Genomic_DNA"/>
</dbReference>
<organism evidence="1 2">
    <name type="scientific">Kribbella italica</name>
    <dbReference type="NCBI Taxonomy" id="1540520"/>
    <lineage>
        <taxon>Bacteria</taxon>
        <taxon>Bacillati</taxon>
        <taxon>Actinomycetota</taxon>
        <taxon>Actinomycetes</taxon>
        <taxon>Propionibacteriales</taxon>
        <taxon>Kribbellaceae</taxon>
        <taxon>Kribbella</taxon>
    </lineage>
</organism>
<evidence type="ECO:0000313" key="2">
    <source>
        <dbReference type="Proteomes" id="UP000549971"/>
    </source>
</evidence>
<accession>A0A7W9J9G2</accession>
<name>A0A7W9J9G2_9ACTN</name>
<sequence>MSSTVAKTEMSDALAVRPADVAEWRAWLAANGETERAVWLVVGRGAEDVVDYVAAVEHALCFGWVDSKTIRRDDSTTYQCFTPRNPRSTWSKVNRERVARLTADGLMAPAGIAVIERAQKTGVWDVLAEAQDLIVPADLQTELDRNEQAGRHFAKFPPSSKRVILEWIALAKRPETRTRRIQQTVELAEVNQRANHRTPTTH</sequence>
<evidence type="ECO:0000313" key="1">
    <source>
        <dbReference type="EMBL" id="MBB5837860.1"/>
    </source>
</evidence>
<dbReference type="Pfam" id="PF13376">
    <property type="entry name" value="OmdA"/>
    <property type="match status" value="1"/>
</dbReference>
<keyword evidence="2" id="KW-1185">Reference proteome</keyword>
<reference evidence="1 2" key="1">
    <citation type="submission" date="2020-08" db="EMBL/GenBank/DDBJ databases">
        <title>Sequencing the genomes of 1000 actinobacteria strains.</title>
        <authorList>
            <person name="Klenk H.-P."/>
        </authorList>
    </citation>
    <scope>NUCLEOTIDE SEQUENCE [LARGE SCALE GENOMIC DNA]</scope>
    <source>
        <strain evidence="1 2">DSM 28967</strain>
    </source>
</reference>
<dbReference type="RefSeq" id="WP_184798208.1">
    <property type="nucleotide sequence ID" value="NZ_JACHMY010000001.1"/>
</dbReference>